<name>A0A837D3E5_9PSEU</name>
<dbReference type="EMBL" id="JRZE01000008">
    <property type="protein sequence ID" value="KHF42217.1"/>
    <property type="molecule type" value="Genomic_DNA"/>
</dbReference>
<proteinExistence type="predicted"/>
<feature type="domain" description="Novel STAND NTPase 3" evidence="1">
    <location>
        <begin position="51"/>
        <end position="107"/>
    </location>
</feature>
<dbReference type="AlphaFoldDB" id="A0A837D3E5"/>
<dbReference type="InterPro" id="IPR049050">
    <property type="entry name" value="nSTAND3"/>
</dbReference>
<comment type="caution">
    <text evidence="2">The sequence shown here is derived from an EMBL/GenBank/DDBJ whole genome shotgun (WGS) entry which is preliminary data.</text>
</comment>
<dbReference type="InterPro" id="IPR027417">
    <property type="entry name" value="P-loop_NTPase"/>
</dbReference>
<dbReference type="Proteomes" id="UP000030848">
    <property type="component" value="Unassembled WGS sequence"/>
</dbReference>
<dbReference type="SUPFAM" id="SSF52540">
    <property type="entry name" value="P-loop containing nucleoside triphosphate hydrolases"/>
    <property type="match status" value="1"/>
</dbReference>
<sequence length="655" mass="74572">MHVGGDNHGTTIQLFGAWGDRLPVELRRMLQEPVTPRLLRQDTFSLVEKTFVPPPGYSSLRNALSSNRTVVLSGEPGTGRRTTALMLLRSVLPDDGTCRELVDDSDDGMEPELGLDELEENDGLLLDLSSATAESADRLLTAVQRKRQDLDEKRCHLVVLLSRDVSVRLSEPWSRFVRTLEPPPALQVLANHLAVHGVEHSEAELDGLVDKLATRRMTDLAELAAFAAVERDRNPHGTFEKWTRHAHTAVSHKATEVSRWFDSHPSGHDRALILSAAMLEGSSTDAVWEARKELRRTVQFAEPDAPPLEHQGLSGHLDTVGFEVDGYRRVRFRRTDFHHRHVRDYFWGDHPELREPLRRWVERLVRHPALTPTDRLTLTLRFTEQCLAIDHPDHVVSVVAAWARLSDKDVEDLLDCVHAMLRAGLLDERHGAYFRYRIREWARRGTDLSARFHSLLVRLCAEVIAPLHPAQALVRLRHLAHHPDPDVSEYALDTLDELARERLFLRRVVHKLGEELGKQRLRDVELFFRVVDPRRLLDSREHGRPLLTDRVVRDQLIDCWRLVQRHDLDVWEGGAYSWFTAALDSADRDSVLALLVQAAGEDGLAVSRLEHAARTWVRSIPDDQRPGGRALLTELVHRLDASQNLHFLAPQGEPR</sequence>
<protein>
    <recommendedName>
        <fullName evidence="1">Novel STAND NTPase 3 domain-containing protein</fullName>
    </recommendedName>
</protein>
<reference evidence="2 3" key="1">
    <citation type="submission" date="2014-10" db="EMBL/GenBank/DDBJ databases">
        <title>Genome sequence of Micropolyspora internatus JCM3315.</title>
        <authorList>
            <person name="Shin S.-K."/>
            <person name="Yi H."/>
        </authorList>
    </citation>
    <scope>NUCLEOTIDE SEQUENCE [LARGE SCALE GENOMIC DNA]</scope>
    <source>
        <strain evidence="2 3">JCM 3315</strain>
    </source>
</reference>
<evidence type="ECO:0000313" key="3">
    <source>
        <dbReference type="Proteomes" id="UP000030848"/>
    </source>
</evidence>
<gene>
    <name evidence="2" type="ORF">MINT15_40230</name>
</gene>
<accession>A0A837D3E5</accession>
<dbReference type="Pfam" id="PF20720">
    <property type="entry name" value="nSTAND3"/>
    <property type="match status" value="1"/>
</dbReference>
<organism evidence="2 3">
    <name type="scientific">Saccharomonospora viridis</name>
    <dbReference type="NCBI Taxonomy" id="1852"/>
    <lineage>
        <taxon>Bacteria</taxon>
        <taxon>Bacillati</taxon>
        <taxon>Actinomycetota</taxon>
        <taxon>Actinomycetes</taxon>
        <taxon>Pseudonocardiales</taxon>
        <taxon>Pseudonocardiaceae</taxon>
        <taxon>Saccharomonospora</taxon>
    </lineage>
</organism>
<evidence type="ECO:0000259" key="1">
    <source>
        <dbReference type="Pfam" id="PF20720"/>
    </source>
</evidence>
<evidence type="ECO:0000313" key="2">
    <source>
        <dbReference type="EMBL" id="KHF42217.1"/>
    </source>
</evidence>